<dbReference type="Proteomes" id="UP001596306">
    <property type="component" value="Unassembled WGS sequence"/>
</dbReference>
<evidence type="ECO:0000256" key="1">
    <source>
        <dbReference type="SAM" id="MobiDB-lite"/>
    </source>
</evidence>
<evidence type="ECO:0000256" key="2">
    <source>
        <dbReference type="SAM" id="Phobius"/>
    </source>
</evidence>
<dbReference type="EMBL" id="JBHSTP010000004">
    <property type="protein sequence ID" value="MFC6357417.1"/>
    <property type="molecule type" value="Genomic_DNA"/>
</dbReference>
<keyword evidence="2" id="KW-0472">Membrane</keyword>
<sequence length="61" mass="6844">MTNDRHQQEFGQMPGMNGSPLGQSFSDGPAKKPRRIRWWEPVATIIAFAAVLITIILFTSQ</sequence>
<keyword evidence="2" id="KW-0812">Transmembrane</keyword>
<evidence type="ECO:0000313" key="3">
    <source>
        <dbReference type="EMBL" id="MFC6357417.1"/>
    </source>
</evidence>
<keyword evidence="4" id="KW-1185">Reference proteome</keyword>
<accession>A0ABW1VIN7</accession>
<feature type="transmembrane region" description="Helical" evidence="2">
    <location>
        <begin position="38"/>
        <end position="58"/>
    </location>
</feature>
<name>A0ABW1VIN7_9MICO</name>
<reference evidence="4" key="1">
    <citation type="journal article" date="2019" name="Int. J. Syst. Evol. Microbiol.">
        <title>The Global Catalogue of Microorganisms (GCM) 10K type strain sequencing project: providing services to taxonomists for standard genome sequencing and annotation.</title>
        <authorList>
            <consortium name="The Broad Institute Genomics Platform"/>
            <consortium name="The Broad Institute Genome Sequencing Center for Infectious Disease"/>
            <person name="Wu L."/>
            <person name="Ma J."/>
        </authorList>
    </citation>
    <scope>NUCLEOTIDE SEQUENCE [LARGE SCALE GENOMIC DNA]</scope>
    <source>
        <strain evidence="4">CCUG 43304</strain>
    </source>
</reference>
<evidence type="ECO:0000313" key="4">
    <source>
        <dbReference type="Proteomes" id="UP001596306"/>
    </source>
</evidence>
<organism evidence="3 4">
    <name type="scientific">Luethyella okanaganae</name>
    <dbReference type="NCBI Taxonomy" id="69372"/>
    <lineage>
        <taxon>Bacteria</taxon>
        <taxon>Bacillati</taxon>
        <taxon>Actinomycetota</taxon>
        <taxon>Actinomycetes</taxon>
        <taxon>Micrococcales</taxon>
        <taxon>Microbacteriaceae</taxon>
        <taxon>Luethyella</taxon>
    </lineage>
</organism>
<proteinExistence type="predicted"/>
<feature type="region of interest" description="Disordered" evidence="1">
    <location>
        <begin position="1"/>
        <end position="30"/>
    </location>
</feature>
<gene>
    <name evidence="3" type="ORF">ACFQB0_15005</name>
</gene>
<protein>
    <submittedName>
        <fullName evidence="3">Uncharacterized protein</fullName>
    </submittedName>
</protein>
<keyword evidence="2" id="KW-1133">Transmembrane helix</keyword>
<dbReference type="RefSeq" id="WP_386733214.1">
    <property type="nucleotide sequence ID" value="NZ_JBHSTP010000004.1"/>
</dbReference>
<comment type="caution">
    <text evidence="3">The sequence shown here is derived from an EMBL/GenBank/DDBJ whole genome shotgun (WGS) entry which is preliminary data.</text>
</comment>